<protein>
    <recommendedName>
        <fullName evidence="1">Stress-response A/B barrel domain-containing protein</fullName>
    </recommendedName>
</protein>
<sequence>MSALLSTAPEAEKPVRVVLSHRMGSAVKLVTLALVLGGLMRLAFLDPLGIGAATASFLGNDRATVTGVVMVQFKQDIGHEAIDYTRERMVNLQYSCAHPYTGNLYIGGLSIGGPPDGFDREHHHVFWFRFRSNDEKDFFMNQDPAFKAVKKDVEPFVQGYIILGSDDGKDDDKKDPA</sequence>
<proteinExistence type="predicted"/>
<organism evidence="2 3">
    <name type="scientific">Cercophora newfieldiana</name>
    <dbReference type="NCBI Taxonomy" id="92897"/>
    <lineage>
        <taxon>Eukaryota</taxon>
        <taxon>Fungi</taxon>
        <taxon>Dikarya</taxon>
        <taxon>Ascomycota</taxon>
        <taxon>Pezizomycotina</taxon>
        <taxon>Sordariomycetes</taxon>
        <taxon>Sordariomycetidae</taxon>
        <taxon>Sordariales</taxon>
        <taxon>Lasiosphaeriaceae</taxon>
        <taxon>Cercophora</taxon>
    </lineage>
</organism>
<evidence type="ECO:0000259" key="1">
    <source>
        <dbReference type="PROSITE" id="PS51502"/>
    </source>
</evidence>
<dbReference type="SUPFAM" id="SSF54909">
    <property type="entry name" value="Dimeric alpha+beta barrel"/>
    <property type="match status" value="1"/>
</dbReference>
<accession>A0AA40CRR1</accession>
<dbReference type="EMBL" id="JAULSV010000004">
    <property type="protein sequence ID" value="KAK0647048.1"/>
    <property type="molecule type" value="Genomic_DNA"/>
</dbReference>
<dbReference type="AlphaFoldDB" id="A0AA40CRR1"/>
<dbReference type="Proteomes" id="UP001174936">
    <property type="component" value="Unassembled WGS sequence"/>
</dbReference>
<reference evidence="2" key="1">
    <citation type="submission" date="2023-06" db="EMBL/GenBank/DDBJ databases">
        <title>Genome-scale phylogeny and comparative genomics of the fungal order Sordariales.</title>
        <authorList>
            <consortium name="Lawrence Berkeley National Laboratory"/>
            <person name="Hensen N."/>
            <person name="Bonometti L."/>
            <person name="Westerberg I."/>
            <person name="Brannstrom I.O."/>
            <person name="Guillou S."/>
            <person name="Cros-Aarteil S."/>
            <person name="Calhoun S."/>
            <person name="Haridas S."/>
            <person name="Kuo A."/>
            <person name="Mondo S."/>
            <person name="Pangilinan J."/>
            <person name="Riley R."/>
            <person name="Labutti K."/>
            <person name="Andreopoulos B."/>
            <person name="Lipzen A."/>
            <person name="Chen C."/>
            <person name="Yanf M."/>
            <person name="Daum C."/>
            <person name="Ng V."/>
            <person name="Clum A."/>
            <person name="Steindorff A."/>
            <person name="Ohm R."/>
            <person name="Martin F."/>
            <person name="Silar P."/>
            <person name="Natvig D."/>
            <person name="Lalanne C."/>
            <person name="Gautier V."/>
            <person name="Ament-Velasquez S.L."/>
            <person name="Kruys A."/>
            <person name="Hutchinson M.I."/>
            <person name="Powell A.J."/>
            <person name="Barry K."/>
            <person name="Miller A.N."/>
            <person name="Grigoriev I.V."/>
            <person name="Debuchy R."/>
            <person name="Gladieux P."/>
            <person name="Thoren M.H."/>
            <person name="Johannesson H."/>
        </authorList>
    </citation>
    <scope>NUCLEOTIDE SEQUENCE</scope>
    <source>
        <strain evidence="2">SMH2532-1</strain>
    </source>
</reference>
<evidence type="ECO:0000313" key="2">
    <source>
        <dbReference type="EMBL" id="KAK0647048.1"/>
    </source>
</evidence>
<dbReference type="InterPro" id="IPR013097">
    <property type="entry name" value="Dabb"/>
</dbReference>
<dbReference type="PROSITE" id="PS51502">
    <property type="entry name" value="S_R_A_B_BARREL"/>
    <property type="match status" value="1"/>
</dbReference>
<feature type="domain" description="Stress-response A/B barrel" evidence="1">
    <location>
        <begin position="65"/>
        <end position="165"/>
    </location>
</feature>
<comment type="caution">
    <text evidence="2">The sequence shown here is derived from an EMBL/GenBank/DDBJ whole genome shotgun (WGS) entry which is preliminary data.</text>
</comment>
<dbReference type="Gene3D" id="3.30.70.100">
    <property type="match status" value="1"/>
</dbReference>
<name>A0AA40CRR1_9PEZI</name>
<keyword evidence="3" id="KW-1185">Reference proteome</keyword>
<gene>
    <name evidence="2" type="ORF">B0T16DRAFT_458912</name>
</gene>
<evidence type="ECO:0000313" key="3">
    <source>
        <dbReference type="Proteomes" id="UP001174936"/>
    </source>
</evidence>
<dbReference type="InterPro" id="IPR011008">
    <property type="entry name" value="Dimeric_a/b-barrel"/>
</dbReference>